<keyword evidence="5 6" id="KW-0472">Membrane</keyword>
<organism evidence="7 8">
    <name type="scientific">Psychroflexus sediminis</name>
    <dbReference type="NCBI Taxonomy" id="470826"/>
    <lineage>
        <taxon>Bacteria</taxon>
        <taxon>Pseudomonadati</taxon>
        <taxon>Bacteroidota</taxon>
        <taxon>Flavobacteriia</taxon>
        <taxon>Flavobacteriales</taxon>
        <taxon>Flavobacteriaceae</taxon>
        <taxon>Psychroflexus</taxon>
    </lineage>
</organism>
<dbReference type="GO" id="GO:0005886">
    <property type="term" value="C:plasma membrane"/>
    <property type="evidence" value="ECO:0007669"/>
    <property type="project" value="UniProtKB-SubCell"/>
</dbReference>
<evidence type="ECO:0000256" key="1">
    <source>
        <dbReference type="ARBA" id="ARBA00004651"/>
    </source>
</evidence>
<dbReference type="InterPro" id="IPR005171">
    <property type="entry name" value="Cyt_c_oxidase_su4_prok"/>
</dbReference>
<evidence type="ECO:0000256" key="3">
    <source>
        <dbReference type="ARBA" id="ARBA00022692"/>
    </source>
</evidence>
<evidence type="ECO:0000313" key="7">
    <source>
        <dbReference type="EMBL" id="SDG48991.1"/>
    </source>
</evidence>
<dbReference type="RefSeq" id="WP_093365218.1">
    <property type="nucleotide sequence ID" value="NZ_FNCW01000002.1"/>
</dbReference>
<dbReference type="EMBL" id="FNCW01000002">
    <property type="protein sequence ID" value="SDG48991.1"/>
    <property type="molecule type" value="Genomic_DNA"/>
</dbReference>
<evidence type="ECO:0000256" key="4">
    <source>
        <dbReference type="ARBA" id="ARBA00022989"/>
    </source>
</evidence>
<evidence type="ECO:0000256" key="6">
    <source>
        <dbReference type="SAM" id="Phobius"/>
    </source>
</evidence>
<feature type="transmembrane region" description="Helical" evidence="6">
    <location>
        <begin position="52"/>
        <end position="73"/>
    </location>
</feature>
<comment type="subcellular location">
    <subcellularLocation>
        <location evidence="1">Cell membrane</location>
        <topology evidence="1">Multi-pass membrane protein</topology>
    </subcellularLocation>
</comment>
<dbReference type="AlphaFoldDB" id="A0A1G7UP33"/>
<keyword evidence="3 6" id="KW-0812">Transmembrane</keyword>
<evidence type="ECO:0000313" key="8">
    <source>
        <dbReference type="Proteomes" id="UP000199296"/>
    </source>
</evidence>
<proteinExistence type="predicted"/>
<reference evidence="7 8" key="1">
    <citation type="submission" date="2016-10" db="EMBL/GenBank/DDBJ databases">
        <authorList>
            <person name="de Groot N.N."/>
        </authorList>
    </citation>
    <scope>NUCLEOTIDE SEQUENCE [LARGE SCALE GENOMIC DNA]</scope>
    <source>
        <strain evidence="7 8">DSM 19803</strain>
    </source>
</reference>
<feature type="transmembrane region" description="Helical" evidence="6">
    <location>
        <begin position="85"/>
        <end position="103"/>
    </location>
</feature>
<dbReference type="Pfam" id="PF03626">
    <property type="entry name" value="COX4_pro"/>
    <property type="match status" value="1"/>
</dbReference>
<keyword evidence="2" id="KW-1003">Cell membrane</keyword>
<accession>A0A1G7UP33</accession>
<dbReference type="OrthoDB" id="981917at2"/>
<name>A0A1G7UP33_9FLAO</name>
<dbReference type="Proteomes" id="UP000199296">
    <property type="component" value="Unassembled WGS sequence"/>
</dbReference>
<gene>
    <name evidence="7" type="ORF">SAMN04488027_102181</name>
</gene>
<keyword evidence="4 6" id="KW-1133">Transmembrane helix</keyword>
<dbReference type="STRING" id="470826.SAMN04488027_102181"/>
<evidence type="ECO:0000256" key="2">
    <source>
        <dbReference type="ARBA" id="ARBA00022475"/>
    </source>
</evidence>
<evidence type="ECO:0000256" key="5">
    <source>
        <dbReference type="ARBA" id="ARBA00023136"/>
    </source>
</evidence>
<protein>
    <submittedName>
        <fullName evidence="7">Cytochrome C oxidase subunit IV</fullName>
    </submittedName>
</protein>
<feature type="transmembrane region" description="Helical" evidence="6">
    <location>
        <begin position="17"/>
        <end position="37"/>
    </location>
</feature>
<keyword evidence="8" id="KW-1185">Reference proteome</keyword>
<sequence length="121" mass="14224">MAHDTTHGEHSGAKKRIWQVFIILSVLTIVEVVLGIFKPDFLVYNDLVSLTLLNWIFIILTIVKAYYIVWAFMHMEHETASLRRVVVWTAVFLISYLIAILLIEGDYIHDIYENSYMTWDF</sequence>